<comment type="caution">
    <text evidence="1">The sequence shown here is derived from an EMBL/GenBank/DDBJ whole genome shotgun (WGS) entry which is preliminary data.</text>
</comment>
<dbReference type="AlphaFoldDB" id="A0A3E3IKM2"/>
<protein>
    <submittedName>
        <fullName evidence="1">Uncharacterized protein</fullName>
    </submittedName>
</protein>
<evidence type="ECO:0000313" key="2">
    <source>
        <dbReference type="Proteomes" id="UP000260828"/>
    </source>
</evidence>
<gene>
    <name evidence="1" type="ORF">DXC40_09125</name>
</gene>
<dbReference type="EMBL" id="QVME01000004">
    <property type="protein sequence ID" value="RGE67649.1"/>
    <property type="molecule type" value="Genomic_DNA"/>
</dbReference>
<organism evidence="1 2">
    <name type="scientific">Anaerotruncus colihominis</name>
    <dbReference type="NCBI Taxonomy" id="169435"/>
    <lineage>
        <taxon>Bacteria</taxon>
        <taxon>Bacillati</taxon>
        <taxon>Bacillota</taxon>
        <taxon>Clostridia</taxon>
        <taxon>Eubacteriales</taxon>
        <taxon>Oscillospiraceae</taxon>
        <taxon>Anaerotruncus</taxon>
    </lineage>
</organism>
<sequence length="245" mass="28203">MKKHTNLDEVKRVASALLYTDIETTKYSPMVVQHPFTNTGVTAISVEGSFQLLNLLENPEDLNIWRQSMRHQIDNAETPYQIYGLINSPYALTFLGFSEPYLSKEDFSSILVDAWMMSEYANRDANVSKERVVSMFKQADRIKLMNEMERTRLDALENSVTVYRGVTSYNAKNVRALSWTLDYDTAVWFAHRFGEDGMVYQAKIKKEHFFALLTGRNESEVVLDPKYLEGIAQDLELGQEPELTM</sequence>
<accession>A0A3E3IKM2</accession>
<evidence type="ECO:0000313" key="1">
    <source>
        <dbReference type="EMBL" id="RGE67649.1"/>
    </source>
</evidence>
<name>A0A3E3IKM2_9FIRM</name>
<proteinExistence type="predicted"/>
<dbReference type="Proteomes" id="UP000260828">
    <property type="component" value="Unassembled WGS sequence"/>
</dbReference>
<dbReference type="RefSeq" id="WP_117546525.1">
    <property type="nucleotide sequence ID" value="NZ_QVME01000004.1"/>
</dbReference>
<reference evidence="1 2" key="1">
    <citation type="submission" date="2018-08" db="EMBL/GenBank/DDBJ databases">
        <title>A genome reference for cultivated species of the human gut microbiota.</title>
        <authorList>
            <person name="Zou Y."/>
            <person name="Xue W."/>
            <person name="Luo G."/>
        </authorList>
    </citation>
    <scope>NUCLEOTIDE SEQUENCE [LARGE SCALE GENOMIC DNA]</scope>
    <source>
        <strain evidence="1 2">TF05-12AC</strain>
    </source>
</reference>